<organism evidence="9 10">
    <name type="scientific">Crepidotus variabilis</name>
    <dbReference type="NCBI Taxonomy" id="179855"/>
    <lineage>
        <taxon>Eukaryota</taxon>
        <taxon>Fungi</taxon>
        <taxon>Dikarya</taxon>
        <taxon>Basidiomycota</taxon>
        <taxon>Agaricomycotina</taxon>
        <taxon>Agaricomycetes</taxon>
        <taxon>Agaricomycetidae</taxon>
        <taxon>Agaricales</taxon>
        <taxon>Agaricineae</taxon>
        <taxon>Crepidotaceae</taxon>
        <taxon>Crepidotus</taxon>
    </lineage>
</organism>
<feature type="transmembrane region" description="Helical" evidence="7">
    <location>
        <begin position="123"/>
        <end position="145"/>
    </location>
</feature>
<dbReference type="EMBL" id="MU157885">
    <property type="protein sequence ID" value="KAF9525343.1"/>
    <property type="molecule type" value="Genomic_DNA"/>
</dbReference>
<feature type="transmembrane region" description="Helical" evidence="7">
    <location>
        <begin position="78"/>
        <end position="100"/>
    </location>
</feature>
<proteinExistence type="inferred from homology"/>
<keyword evidence="5 7" id="KW-1133">Transmembrane helix</keyword>
<evidence type="ECO:0000313" key="9">
    <source>
        <dbReference type="EMBL" id="KAF9525343.1"/>
    </source>
</evidence>
<protein>
    <recommendedName>
        <fullName evidence="7">Efficient mitochondria targeting-associated protein 19</fullName>
    </recommendedName>
</protein>
<dbReference type="Proteomes" id="UP000807306">
    <property type="component" value="Unassembled WGS sequence"/>
</dbReference>
<comment type="subcellular location">
    <subcellularLocation>
        <location evidence="1">Endoplasmic reticulum membrane</location>
        <topology evidence="1">Multi-pass membrane protein</topology>
    </subcellularLocation>
</comment>
<evidence type="ECO:0000256" key="3">
    <source>
        <dbReference type="ARBA" id="ARBA00022692"/>
    </source>
</evidence>
<dbReference type="PIRSF" id="PIRSF031032">
    <property type="entry name" value="TMP_97_prd"/>
    <property type="match status" value="1"/>
</dbReference>
<dbReference type="OrthoDB" id="433124at2759"/>
<dbReference type="InterPro" id="IPR016964">
    <property type="entry name" value="Sigma2_recept"/>
</dbReference>
<keyword evidence="3 7" id="KW-0812">Transmembrane</keyword>
<accession>A0A9P6EAG8</accession>
<dbReference type="GO" id="GO:0005789">
    <property type="term" value="C:endoplasmic reticulum membrane"/>
    <property type="evidence" value="ECO:0007669"/>
    <property type="project" value="UniProtKB-SubCell"/>
</dbReference>
<keyword evidence="10" id="KW-1185">Reference proteome</keyword>
<keyword evidence="4 7" id="KW-0256">Endoplasmic reticulum</keyword>
<sequence length="164" mass="18546">MDLQPFYPQHLVPTAMKRWFTNYLIMSRDPLVGGVVGNFGDSAHLAWFKTFLYLEFIFQTPIFVIAMYALYYNKRTYYPLLAIYGAQSATTTLACLVHLVQTPESTPAIIKAGLAGITNDQRMLLLGGYTPFFLGALVVAIDFGWRSAKLIHKAVQIEEEGKWK</sequence>
<evidence type="ECO:0000256" key="2">
    <source>
        <dbReference type="ARBA" id="ARBA00009096"/>
    </source>
</evidence>
<gene>
    <name evidence="9" type="ORF">CPB83DRAFT_859671</name>
</gene>
<evidence type="ECO:0000259" key="8">
    <source>
        <dbReference type="PROSITE" id="PS51751"/>
    </source>
</evidence>
<evidence type="ECO:0000256" key="4">
    <source>
        <dbReference type="ARBA" id="ARBA00022824"/>
    </source>
</evidence>
<evidence type="ECO:0000256" key="7">
    <source>
        <dbReference type="PIRNR" id="PIRNR031032"/>
    </source>
</evidence>
<name>A0A9P6EAG8_9AGAR</name>
<evidence type="ECO:0000256" key="5">
    <source>
        <dbReference type="ARBA" id="ARBA00022989"/>
    </source>
</evidence>
<feature type="domain" description="EXPERA" evidence="8">
    <location>
        <begin position="1"/>
        <end position="140"/>
    </location>
</feature>
<evidence type="ECO:0000313" key="10">
    <source>
        <dbReference type="Proteomes" id="UP000807306"/>
    </source>
</evidence>
<dbReference type="PANTHER" id="PTHR31204:SF1">
    <property type="entry name" value="SIGMA INTRACELLULAR RECEPTOR 2"/>
    <property type="match status" value="1"/>
</dbReference>
<comment type="similarity">
    <text evidence="2">Belongs to the TMEM97/sigma-2 receptor family.</text>
</comment>
<dbReference type="InterPro" id="IPR051987">
    <property type="entry name" value="Sigma-2_receptor-like"/>
</dbReference>
<dbReference type="Pfam" id="PF05241">
    <property type="entry name" value="EBP"/>
    <property type="match status" value="1"/>
</dbReference>
<reference evidence="9" key="1">
    <citation type="submission" date="2020-11" db="EMBL/GenBank/DDBJ databases">
        <authorList>
            <consortium name="DOE Joint Genome Institute"/>
            <person name="Ahrendt S."/>
            <person name="Riley R."/>
            <person name="Andreopoulos W."/>
            <person name="Labutti K."/>
            <person name="Pangilinan J."/>
            <person name="Ruiz-Duenas F.J."/>
            <person name="Barrasa J.M."/>
            <person name="Sanchez-Garcia M."/>
            <person name="Camarero S."/>
            <person name="Miyauchi S."/>
            <person name="Serrano A."/>
            <person name="Linde D."/>
            <person name="Babiker R."/>
            <person name="Drula E."/>
            <person name="Ayuso-Fernandez I."/>
            <person name="Pacheco R."/>
            <person name="Padilla G."/>
            <person name="Ferreira P."/>
            <person name="Barriuso J."/>
            <person name="Kellner H."/>
            <person name="Castanera R."/>
            <person name="Alfaro M."/>
            <person name="Ramirez L."/>
            <person name="Pisabarro A.G."/>
            <person name="Kuo A."/>
            <person name="Tritt A."/>
            <person name="Lipzen A."/>
            <person name="He G."/>
            <person name="Yan M."/>
            <person name="Ng V."/>
            <person name="Cullen D."/>
            <person name="Martin F."/>
            <person name="Rosso M.-N."/>
            <person name="Henrissat B."/>
            <person name="Hibbett D."/>
            <person name="Martinez A.T."/>
            <person name="Grigoriev I.V."/>
        </authorList>
    </citation>
    <scope>NUCLEOTIDE SEQUENCE</scope>
    <source>
        <strain evidence="9">CBS 506.95</strain>
    </source>
</reference>
<dbReference type="InterPro" id="IPR033118">
    <property type="entry name" value="EXPERA"/>
</dbReference>
<feature type="transmembrane region" description="Helical" evidence="7">
    <location>
        <begin position="51"/>
        <end position="71"/>
    </location>
</feature>
<dbReference type="PROSITE" id="PS51751">
    <property type="entry name" value="EXPERA"/>
    <property type="match status" value="1"/>
</dbReference>
<keyword evidence="6 7" id="KW-0472">Membrane</keyword>
<dbReference type="AlphaFoldDB" id="A0A9P6EAG8"/>
<evidence type="ECO:0000256" key="1">
    <source>
        <dbReference type="ARBA" id="ARBA00004477"/>
    </source>
</evidence>
<comment type="caution">
    <text evidence="9">The sequence shown here is derived from an EMBL/GenBank/DDBJ whole genome shotgun (WGS) entry which is preliminary data.</text>
</comment>
<evidence type="ECO:0000256" key="6">
    <source>
        <dbReference type="ARBA" id="ARBA00023136"/>
    </source>
</evidence>
<dbReference type="PANTHER" id="PTHR31204">
    <property type="entry name" value="SIGMA INTRACELLULAR RECEPTOR 2"/>
    <property type="match status" value="1"/>
</dbReference>